<evidence type="ECO:0000256" key="1">
    <source>
        <dbReference type="SAM" id="MobiDB-lite"/>
    </source>
</evidence>
<name>A0ABQ3TTN9_STRHY</name>
<keyword evidence="4" id="KW-1185">Reference proteome</keyword>
<feature type="region of interest" description="Disordered" evidence="1">
    <location>
        <begin position="1"/>
        <end position="24"/>
    </location>
</feature>
<keyword evidence="2" id="KW-1133">Transmembrane helix</keyword>
<protein>
    <submittedName>
        <fullName evidence="3">Uncharacterized protein</fullName>
    </submittedName>
</protein>
<accession>A0ABQ3TTN9</accession>
<evidence type="ECO:0000256" key="2">
    <source>
        <dbReference type="SAM" id="Phobius"/>
    </source>
</evidence>
<gene>
    <name evidence="3" type="ORF">TPA0910_11360</name>
</gene>
<reference evidence="3" key="1">
    <citation type="submission" date="2024-05" db="EMBL/GenBank/DDBJ databases">
        <title>Whole genome shotgun sequence of Streptomyces hygroscopicus NBRC 113678.</title>
        <authorList>
            <person name="Komaki H."/>
            <person name="Tamura T."/>
        </authorList>
    </citation>
    <scope>NUCLEOTIDE SEQUENCE</scope>
    <source>
        <strain evidence="3">N11-34</strain>
    </source>
</reference>
<dbReference type="EMBL" id="BNEK01000002">
    <property type="protein sequence ID" value="GHJ26703.1"/>
    <property type="molecule type" value="Genomic_DNA"/>
</dbReference>
<evidence type="ECO:0000313" key="4">
    <source>
        <dbReference type="Proteomes" id="UP001054854"/>
    </source>
</evidence>
<keyword evidence="2" id="KW-0812">Transmembrane</keyword>
<organism evidence="3 4">
    <name type="scientific">Streptomyces hygroscopicus</name>
    <dbReference type="NCBI Taxonomy" id="1912"/>
    <lineage>
        <taxon>Bacteria</taxon>
        <taxon>Bacillati</taxon>
        <taxon>Actinomycetota</taxon>
        <taxon>Actinomycetes</taxon>
        <taxon>Kitasatosporales</taxon>
        <taxon>Streptomycetaceae</taxon>
        <taxon>Streptomyces</taxon>
        <taxon>Streptomyces violaceusniger group</taxon>
    </lineage>
</organism>
<dbReference type="Proteomes" id="UP001054854">
    <property type="component" value="Unassembled WGS sequence"/>
</dbReference>
<comment type="caution">
    <text evidence="3">The sequence shown here is derived from an EMBL/GenBank/DDBJ whole genome shotgun (WGS) entry which is preliminary data.</text>
</comment>
<sequence>MFRHAAFPSPTGGPASRGSLPPVRRRLLHRRRTWNTATRTDQDIAHVNGCALLKCPWPGARSPLSAIAATTVTLGWGYAALALLTALPLSVLAVRRTPR</sequence>
<feature type="transmembrane region" description="Helical" evidence="2">
    <location>
        <begin position="66"/>
        <end position="94"/>
    </location>
</feature>
<proteinExistence type="predicted"/>
<keyword evidence="2" id="KW-0472">Membrane</keyword>
<evidence type="ECO:0000313" key="3">
    <source>
        <dbReference type="EMBL" id="GHJ26703.1"/>
    </source>
</evidence>